<dbReference type="NCBIfam" id="TIGR01379">
    <property type="entry name" value="thiL"/>
    <property type="match status" value="1"/>
</dbReference>
<dbReference type="STRING" id="1702214.AL399_01925"/>
<dbReference type="PANTHER" id="PTHR30270">
    <property type="entry name" value="THIAMINE-MONOPHOSPHATE KINASE"/>
    <property type="match status" value="1"/>
</dbReference>
<organism evidence="5 6">
    <name type="scientific">Candidatus [Bacteroides] periocalifornicus</name>
    <dbReference type="NCBI Taxonomy" id="1702214"/>
    <lineage>
        <taxon>Bacteria</taxon>
        <taxon>Pseudomonadati</taxon>
        <taxon>Bacteroidota</taxon>
    </lineage>
</organism>
<evidence type="ECO:0000259" key="4">
    <source>
        <dbReference type="Pfam" id="PF02769"/>
    </source>
</evidence>
<feature type="binding site" evidence="2">
    <location>
        <begin position="134"/>
        <end position="135"/>
    </location>
    <ligand>
        <name>ATP</name>
        <dbReference type="ChEBI" id="CHEBI:30616"/>
    </ligand>
</feature>
<dbReference type="Proteomes" id="UP000054172">
    <property type="component" value="Unassembled WGS sequence"/>
</dbReference>
<feature type="binding site" evidence="2">
    <location>
        <position position="56"/>
    </location>
    <ligand>
        <name>Mg(2+)</name>
        <dbReference type="ChEBI" id="CHEBI:18420"/>
        <label>4</label>
    </ligand>
</feature>
<dbReference type="InterPro" id="IPR036921">
    <property type="entry name" value="PurM-like_N_sf"/>
</dbReference>
<keyword evidence="1 2" id="KW-0784">Thiamine biosynthesis</keyword>
<evidence type="ECO:0000313" key="5">
    <source>
        <dbReference type="EMBL" id="KQM09366.1"/>
    </source>
</evidence>
<dbReference type="InterPro" id="IPR016188">
    <property type="entry name" value="PurM-like_N"/>
</dbReference>
<keyword evidence="2" id="KW-0067">ATP-binding</keyword>
<dbReference type="CDD" id="cd02194">
    <property type="entry name" value="ThiL"/>
    <property type="match status" value="1"/>
</dbReference>
<dbReference type="Pfam" id="PF02769">
    <property type="entry name" value="AIRS_C"/>
    <property type="match status" value="1"/>
</dbReference>
<feature type="binding site" evidence="2">
    <location>
        <position position="58"/>
    </location>
    <ligand>
        <name>Mg(2+)</name>
        <dbReference type="ChEBI" id="CHEBI:18420"/>
        <label>1</label>
    </ligand>
</feature>
<protein>
    <recommendedName>
        <fullName evidence="2">Thiamine-monophosphate kinase</fullName>
        <shortName evidence="2">TMP kinase</shortName>
        <shortName evidence="2">Thiamine-phosphate kinase</shortName>
        <ecNumber evidence="2">2.7.4.16</ecNumber>
    </recommendedName>
</protein>
<feature type="domain" description="PurM-like C-terminal" evidence="4">
    <location>
        <begin position="213"/>
        <end position="281"/>
    </location>
</feature>
<feature type="binding site" evidence="2">
    <location>
        <position position="342"/>
    </location>
    <ligand>
        <name>substrate</name>
    </ligand>
</feature>
<dbReference type="InterPro" id="IPR036676">
    <property type="entry name" value="PurM-like_C_sf"/>
</dbReference>
<keyword evidence="2" id="KW-0460">Magnesium</keyword>
<dbReference type="Gene3D" id="3.30.1330.10">
    <property type="entry name" value="PurM-like, N-terminal domain"/>
    <property type="match status" value="1"/>
</dbReference>
<feature type="binding site" evidence="2">
    <location>
        <position position="240"/>
    </location>
    <ligand>
        <name>ATP</name>
        <dbReference type="ChEBI" id="CHEBI:30616"/>
    </ligand>
</feature>
<evidence type="ECO:0000259" key="3">
    <source>
        <dbReference type="Pfam" id="PF00586"/>
    </source>
</evidence>
<evidence type="ECO:0000256" key="1">
    <source>
        <dbReference type="ARBA" id="ARBA00022977"/>
    </source>
</evidence>
<keyword evidence="2" id="KW-0547">Nucleotide-binding</keyword>
<feature type="binding site" evidence="2">
    <location>
        <position position="87"/>
    </location>
    <ligand>
        <name>Mg(2+)</name>
        <dbReference type="ChEBI" id="CHEBI:18420"/>
        <label>3</label>
    </ligand>
</feature>
<dbReference type="SUPFAM" id="SSF56042">
    <property type="entry name" value="PurM C-terminal domain-like"/>
    <property type="match status" value="1"/>
</dbReference>
<comment type="miscellaneous">
    <text evidence="2">Reaction mechanism of ThiL seems to utilize a direct, inline transfer of the gamma-phosphate of ATP to TMP rather than a phosphorylated enzyme intermediate.</text>
</comment>
<dbReference type="EMBL" id="LIIK01000006">
    <property type="protein sequence ID" value="KQM09366.1"/>
    <property type="molecule type" value="Genomic_DNA"/>
</dbReference>
<dbReference type="PIRSF" id="PIRSF005303">
    <property type="entry name" value="Thiam_monoph_kin"/>
    <property type="match status" value="1"/>
</dbReference>
<dbReference type="Gene3D" id="3.90.650.10">
    <property type="entry name" value="PurM-like C-terminal domain"/>
    <property type="match status" value="1"/>
</dbReference>
<accession>A0A0Q4BAG6</accession>
<sequence length="351" mass="37867">MAESKPVRTPLSELGEFGLIRRLTEGIELKQPTSLKGVGDDCAVLRPPSGQEVLVTTDLLLEGIHFDLSYVPLRHLGYKAVAVNVSDIYAMNGTPAQVTVSIGVSQRFSVEDLEELYYGIRAACQFYDVDLVGGDTSASLTGLSISVTAIGYAPKDAICYRSGAQVNDLVCVTGNYGAAFMGLQVLEREKKVLKDHPEATLDLKQYTYVLQRHLQPQARRDAVEMLREAGLKPNAMMDVSDGLSSEILHICHASGVGARIYPERIPIDQQTLSVCEEMGMDPLTAALNGGEDYELLFTVPLAAQKKVDDMGINTIGYIAKPEAGVVAVTSDGSEVPIRAQGWNAFGGKDAK</sequence>
<comment type="pathway">
    <text evidence="2">Cofactor biosynthesis; thiamine diphosphate biosynthesis; thiamine diphosphate from thiamine phosphate: step 1/1.</text>
</comment>
<feature type="binding site" evidence="2">
    <location>
        <position position="161"/>
    </location>
    <ligand>
        <name>ATP</name>
        <dbReference type="ChEBI" id="CHEBI:30616"/>
    </ligand>
</feature>
<dbReference type="SUPFAM" id="SSF55326">
    <property type="entry name" value="PurM N-terminal domain-like"/>
    <property type="match status" value="1"/>
</dbReference>
<feature type="binding site" evidence="2">
    <location>
        <position position="87"/>
    </location>
    <ligand>
        <name>Mg(2+)</name>
        <dbReference type="ChEBI" id="CHEBI:18420"/>
        <label>2</label>
    </ligand>
</feature>
<feature type="domain" description="PurM-like N-terminal" evidence="3">
    <location>
        <begin position="39"/>
        <end position="152"/>
    </location>
</feature>
<evidence type="ECO:0000313" key="6">
    <source>
        <dbReference type="Proteomes" id="UP000054172"/>
    </source>
</evidence>
<feature type="binding site" evidence="2">
    <location>
        <position position="135"/>
    </location>
    <ligand>
        <name>Mg(2+)</name>
        <dbReference type="ChEBI" id="CHEBI:18420"/>
        <label>1</label>
    </ligand>
</feature>
<dbReference type="GO" id="GO:0000287">
    <property type="term" value="F:magnesium ion binding"/>
    <property type="evidence" value="ECO:0007669"/>
    <property type="project" value="UniProtKB-UniRule"/>
</dbReference>
<dbReference type="GO" id="GO:0009030">
    <property type="term" value="F:thiamine-phosphate kinase activity"/>
    <property type="evidence" value="ECO:0007669"/>
    <property type="project" value="UniProtKB-UniRule"/>
</dbReference>
<dbReference type="InterPro" id="IPR010918">
    <property type="entry name" value="PurM-like_C_dom"/>
</dbReference>
<comment type="caution">
    <text evidence="5">The sequence shown here is derived from an EMBL/GenBank/DDBJ whole genome shotgun (WGS) entry which is preliminary data.</text>
</comment>
<feature type="binding site" evidence="2">
    <location>
        <position position="117"/>
    </location>
    <ligand>
        <name>ATP</name>
        <dbReference type="ChEBI" id="CHEBI:30616"/>
    </ligand>
</feature>
<comment type="catalytic activity">
    <reaction evidence="2">
        <text>thiamine phosphate + ATP = thiamine diphosphate + ADP</text>
        <dbReference type="Rhea" id="RHEA:15913"/>
        <dbReference type="ChEBI" id="CHEBI:30616"/>
        <dbReference type="ChEBI" id="CHEBI:37575"/>
        <dbReference type="ChEBI" id="CHEBI:58937"/>
        <dbReference type="ChEBI" id="CHEBI:456216"/>
        <dbReference type="EC" id="2.7.4.16"/>
    </reaction>
</comment>
<comment type="similarity">
    <text evidence="2">Belongs to the thiamine-monophosphate kinase family.</text>
</comment>
<feature type="binding site" evidence="2">
    <location>
        <position position="57"/>
    </location>
    <ligand>
        <name>Mg(2+)</name>
        <dbReference type="ChEBI" id="CHEBI:18420"/>
        <label>1</label>
    </ligand>
</feature>
<dbReference type="UniPathway" id="UPA00060">
    <property type="reaction ID" value="UER00142"/>
</dbReference>
<keyword evidence="6" id="KW-1185">Reference proteome</keyword>
<feature type="binding site" evidence="2">
    <location>
        <position position="238"/>
    </location>
    <ligand>
        <name>Mg(2+)</name>
        <dbReference type="ChEBI" id="CHEBI:18420"/>
        <label>3</label>
    </ligand>
</feature>
<comment type="function">
    <text evidence="2">Catalyzes the ATP-dependent phosphorylation of thiamine-monophosphate (TMP) to form thiamine-pyrophosphate (TPP), the active form of vitamin B1.</text>
</comment>
<feature type="binding site" evidence="2">
    <location>
        <position position="291"/>
    </location>
    <ligand>
        <name>substrate</name>
    </ligand>
</feature>
<dbReference type="InterPro" id="IPR006283">
    <property type="entry name" value="ThiL-like"/>
</dbReference>
<keyword evidence="2" id="KW-0479">Metal-binding</keyword>
<dbReference type="PANTHER" id="PTHR30270:SF0">
    <property type="entry name" value="THIAMINE-MONOPHOSPHATE KINASE"/>
    <property type="match status" value="1"/>
</dbReference>
<feature type="binding site" evidence="2">
    <location>
        <position position="241"/>
    </location>
    <ligand>
        <name>Mg(2+)</name>
        <dbReference type="ChEBI" id="CHEBI:18420"/>
        <label>5</label>
    </ligand>
</feature>
<dbReference type="GO" id="GO:0009228">
    <property type="term" value="P:thiamine biosynthetic process"/>
    <property type="evidence" value="ECO:0007669"/>
    <property type="project" value="UniProtKB-KW"/>
</dbReference>
<reference evidence="5" key="1">
    <citation type="submission" date="2015-08" db="EMBL/GenBank/DDBJ databases">
        <title>Candidatus Bacteriodes Periocalifornicus.</title>
        <authorList>
            <person name="McLean J.S."/>
            <person name="Kelley S."/>
        </authorList>
    </citation>
    <scope>NUCLEOTIDE SEQUENCE [LARGE SCALE GENOMIC DNA]</scope>
    <source>
        <strain evidence="5">12B</strain>
    </source>
</reference>
<dbReference type="EC" id="2.7.4.16" evidence="2"/>
<name>A0A0Q4BAG6_9BACT</name>
<feature type="binding site" evidence="2">
    <location>
        <position position="41"/>
    </location>
    <ligand>
        <name>Mg(2+)</name>
        <dbReference type="ChEBI" id="CHEBI:18420"/>
        <label>3</label>
    </ligand>
</feature>
<dbReference type="GO" id="GO:0005524">
    <property type="term" value="F:ATP binding"/>
    <property type="evidence" value="ECO:0007669"/>
    <property type="project" value="UniProtKB-UniRule"/>
</dbReference>
<proteinExistence type="inferred from homology"/>
<dbReference type="Pfam" id="PF00586">
    <property type="entry name" value="AIRS"/>
    <property type="match status" value="1"/>
</dbReference>
<feature type="binding site" evidence="2">
    <location>
        <position position="58"/>
    </location>
    <ligand>
        <name>Mg(2+)</name>
        <dbReference type="ChEBI" id="CHEBI:18420"/>
        <label>2</label>
    </ligand>
</feature>
<dbReference type="GO" id="GO:0009229">
    <property type="term" value="P:thiamine diphosphate biosynthetic process"/>
    <property type="evidence" value="ECO:0007669"/>
    <property type="project" value="UniProtKB-UniRule"/>
</dbReference>
<feature type="binding site" evidence="2">
    <location>
        <position position="65"/>
    </location>
    <ligand>
        <name>substrate</name>
    </ligand>
</feature>
<feature type="binding site" evidence="2">
    <location>
        <position position="87"/>
    </location>
    <ligand>
        <name>Mg(2+)</name>
        <dbReference type="ChEBI" id="CHEBI:18420"/>
        <label>4</label>
    </ligand>
</feature>
<keyword evidence="2 5" id="KW-0418">Kinase</keyword>
<dbReference type="PATRIC" id="fig|1702214.3.peg.66"/>
<evidence type="ECO:0000256" key="2">
    <source>
        <dbReference type="HAMAP-Rule" id="MF_02128"/>
    </source>
</evidence>
<feature type="binding site" evidence="2">
    <location>
        <position position="41"/>
    </location>
    <ligand>
        <name>Mg(2+)</name>
        <dbReference type="ChEBI" id="CHEBI:18420"/>
        <label>4</label>
    </ligand>
</feature>
<dbReference type="HAMAP" id="MF_02128">
    <property type="entry name" value="TMP_kinase"/>
    <property type="match status" value="1"/>
</dbReference>
<dbReference type="AlphaFoldDB" id="A0A0Q4BAG6"/>
<gene>
    <name evidence="2" type="primary">thiL</name>
    <name evidence="5" type="ORF">AL399_01925</name>
</gene>
<keyword evidence="2" id="KW-0808">Transferase</keyword>